<dbReference type="AlphaFoldDB" id="A0A1X6NTM9"/>
<feature type="compositionally biased region" description="Low complexity" evidence="1">
    <location>
        <begin position="143"/>
        <end position="185"/>
    </location>
</feature>
<evidence type="ECO:0000313" key="3">
    <source>
        <dbReference type="Proteomes" id="UP000218209"/>
    </source>
</evidence>
<name>A0A1X6NTM9_PORUM</name>
<gene>
    <name evidence="2" type="ORF">BU14_0485s0004</name>
</gene>
<feature type="compositionally biased region" description="Polar residues" evidence="1">
    <location>
        <begin position="197"/>
        <end position="207"/>
    </location>
</feature>
<feature type="compositionally biased region" description="Acidic residues" evidence="1">
    <location>
        <begin position="240"/>
        <end position="253"/>
    </location>
</feature>
<proteinExistence type="predicted"/>
<feature type="region of interest" description="Disordered" evidence="1">
    <location>
        <begin position="114"/>
        <end position="207"/>
    </location>
</feature>
<keyword evidence="3" id="KW-1185">Reference proteome</keyword>
<organism evidence="2 3">
    <name type="scientific">Porphyra umbilicalis</name>
    <name type="common">Purple laver</name>
    <name type="synonym">Red alga</name>
    <dbReference type="NCBI Taxonomy" id="2786"/>
    <lineage>
        <taxon>Eukaryota</taxon>
        <taxon>Rhodophyta</taxon>
        <taxon>Bangiophyceae</taxon>
        <taxon>Bangiales</taxon>
        <taxon>Bangiaceae</taxon>
        <taxon>Porphyra</taxon>
    </lineage>
</organism>
<dbReference type="Proteomes" id="UP000218209">
    <property type="component" value="Unassembled WGS sequence"/>
</dbReference>
<feature type="region of interest" description="Disordered" evidence="1">
    <location>
        <begin position="43"/>
        <end position="63"/>
    </location>
</feature>
<sequence length="818" mass="83180">MEGAANLGAGRGGAVPISVEQLERIVEACACATRARAAAAAASAAARHAAAEQKRDRERAKDRAMAIEAGDDAAQKHVLQLRRAAVVGRVAGAAALAKKEAGVVAKEEEMAAATGEQEAAAKGEEMAAATGKPEAAAKEEEMAAASGEPEAAAMNERYLSLSSPPSALSSEYSSSSASGSCYCPSHDSDATDERSASQDSGDSTMSGLTGVVCYAESGDSETSKRFSYSSGSEYVPSPNAEEEDGSSEDDDDAAYSAAAVVSMTDTVVTSRFVAVVASASSLSAATVDGCAAAGLAEASTAVDARAAAVLASTRPAETASGKADMVPAAAKAVHCAQYVADVWTIDWETAFEEYAADLERVAIQKRADADGAAAVAVELAAARVAATRESAAAALLSRFEAESRAAAAGPAWRPEMYEREMAEATKIGQDAAKATITFIENNTTRGSSPAMRKADEAEKEYKHVAVKTATAGGAASVEAGGRGDKRKAREAPLIAGVAPKVAKFARAAEDGRADVAVKTSKQSTRGDSSQEAGGVVAVKSAKDGTDADVVEMEAIYHFPAGDFSRALEAVDVLGLQWTTRKQRAALRGATPEQRAIAFLLAERLFAAKMRQWAAAKLYWDECRSYRLVQKGMAASGPHGMAYVNCKAIKQAYKGPGQAVVMAALAAEAGPGGASGARAVAANGNVKAVSPSAGAQDVDVGQVVTGPEGAPSSKGKGKAVAASVGARGKGAGEVLASTGRGPSTGKGKAVAASAATDDDDEVVIVKVILASEQDQTPTATAGGAARTTAGVLESRRLLLLQGSSVSQRACPCAEYMKRT</sequence>
<evidence type="ECO:0000256" key="1">
    <source>
        <dbReference type="SAM" id="MobiDB-lite"/>
    </source>
</evidence>
<accession>A0A1X6NTM9</accession>
<dbReference type="EMBL" id="KV919095">
    <property type="protein sequence ID" value="OSX71964.1"/>
    <property type="molecule type" value="Genomic_DNA"/>
</dbReference>
<feature type="region of interest" description="Disordered" evidence="1">
    <location>
        <begin position="221"/>
        <end position="253"/>
    </location>
</feature>
<evidence type="ECO:0000313" key="2">
    <source>
        <dbReference type="EMBL" id="OSX71964.1"/>
    </source>
</evidence>
<feature type="compositionally biased region" description="Basic and acidic residues" evidence="1">
    <location>
        <begin position="49"/>
        <end position="63"/>
    </location>
</feature>
<protein>
    <submittedName>
        <fullName evidence="2">Uncharacterized protein</fullName>
    </submittedName>
</protein>
<feature type="compositionally biased region" description="Basic and acidic residues" evidence="1">
    <location>
        <begin position="186"/>
        <end position="196"/>
    </location>
</feature>
<reference evidence="2 3" key="1">
    <citation type="submission" date="2017-03" db="EMBL/GenBank/DDBJ databases">
        <title>WGS assembly of Porphyra umbilicalis.</title>
        <authorList>
            <person name="Brawley S.H."/>
            <person name="Blouin N.A."/>
            <person name="Ficko-Blean E."/>
            <person name="Wheeler G.L."/>
            <person name="Lohr M."/>
            <person name="Goodson H.V."/>
            <person name="Jenkins J.W."/>
            <person name="Blaby-Haas C.E."/>
            <person name="Helliwell K.E."/>
            <person name="Chan C."/>
            <person name="Marriage T."/>
            <person name="Bhattacharya D."/>
            <person name="Klein A.S."/>
            <person name="Badis Y."/>
            <person name="Brodie J."/>
            <person name="Cao Y."/>
            <person name="Collen J."/>
            <person name="Dittami S.M."/>
            <person name="Gachon C.M."/>
            <person name="Green B.R."/>
            <person name="Karpowicz S."/>
            <person name="Kim J.W."/>
            <person name="Kudahl U."/>
            <person name="Lin S."/>
            <person name="Michel G."/>
            <person name="Mittag M."/>
            <person name="Olson B.J."/>
            <person name="Pangilinan J."/>
            <person name="Peng Y."/>
            <person name="Qiu H."/>
            <person name="Shu S."/>
            <person name="Singer J.T."/>
            <person name="Smith A.G."/>
            <person name="Sprecher B.N."/>
            <person name="Wagner V."/>
            <person name="Wang W."/>
            <person name="Wang Z.-Y."/>
            <person name="Yan J."/>
            <person name="Yarish C."/>
            <person name="Zoeuner-Riek S."/>
            <person name="Zhuang Y."/>
            <person name="Zou Y."/>
            <person name="Lindquist E.A."/>
            <person name="Grimwood J."/>
            <person name="Barry K."/>
            <person name="Rokhsar D.S."/>
            <person name="Schmutz J."/>
            <person name="Stiller J.W."/>
            <person name="Grossman A.R."/>
            <person name="Prochnik S.E."/>
        </authorList>
    </citation>
    <scope>NUCLEOTIDE SEQUENCE [LARGE SCALE GENOMIC DNA]</scope>
    <source>
        <strain evidence="2">4086291</strain>
    </source>
</reference>